<accession>A0ABS8RV63</accession>
<evidence type="ECO:0000256" key="1">
    <source>
        <dbReference type="SAM" id="MobiDB-lite"/>
    </source>
</evidence>
<feature type="compositionally biased region" description="Polar residues" evidence="1">
    <location>
        <begin position="24"/>
        <end position="35"/>
    </location>
</feature>
<sequence>MTSGLLVSRWIPDIVQTTRKDSLKSSMIEESTASPEVQDDSIKSPLKKDNKINCYASESVYSPSPSACSVPQCHADNGSVSASAAKDDYTELVNQLDSESSTTQVEILYNFSDLKEDLAMAKTSALTTSQI</sequence>
<dbReference type="Proteomes" id="UP000823775">
    <property type="component" value="Unassembled WGS sequence"/>
</dbReference>
<keyword evidence="3" id="KW-1185">Reference proteome</keyword>
<feature type="region of interest" description="Disordered" evidence="1">
    <location>
        <begin position="20"/>
        <end position="44"/>
    </location>
</feature>
<gene>
    <name evidence="2" type="ORF">HAX54_008147</name>
</gene>
<dbReference type="EMBL" id="JACEIK010000142">
    <property type="protein sequence ID" value="MCD7450693.1"/>
    <property type="molecule type" value="Genomic_DNA"/>
</dbReference>
<reference evidence="2 3" key="1">
    <citation type="journal article" date="2021" name="BMC Genomics">
        <title>Datura genome reveals duplications of psychoactive alkaloid biosynthetic genes and high mutation rate following tissue culture.</title>
        <authorList>
            <person name="Rajewski A."/>
            <person name="Carter-House D."/>
            <person name="Stajich J."/>
            <person name="Litt A."/>
        </authorList>
    </citation>
    <scope>NUCLEOTIDE SEQUENCE [LARGE SCALE GENOMIC DNA]</scope>
    <source>
        <strain evidence="2">AR-01</strain>
    </source>
</reference>
<protein>
    <submittedName>
        <fullName evidence="2">Uncharacterized protein</fullName>
    </submittedName>
</protein>
<name>A0ABS8RV63_DATST</name>
<comment type="caution">
    <text evidence="2">The sequence shown here is derived from an EMBL/GenBank/DDBJ whole genome shotgun (WGS) entry which is preliminary data.</text>
</comment>
<organism evidence="2 3">
    <name type="scientific">Datura stramonium</name>
    <name type="common">Jimsonweed</name>
    <name type="synonym">Common thornapple</name>
    <dbReference type="NCBI Taxonomy" id="4076"/>
    <lineage>
        <taxon>Eukaryota</taxon>
        <taxon>Viridiplantae</taxon>
        <taxon>Streptophyta</taxon>
        <taxon>Embryophyta</taxon>
        <taxon>Tracheophyta</taxon>
        <taxon>Spermatophyta</taxon>
        <taxon>Magnoliopsida</taxon>
        <taxon>eudicotyledons</taxon>
        <taxon>Gunneridae</taxon>
        <taxon>Pentapetalae</taxon>
        <taxon>asterids</taxon>
        <taxon>lamiids</taxon>
        <taxon>Solanales</taxon>
        <taxon>Solanaceae</taxon>
        <taxon>Solanoideae</taxon>
        <taxon>Datureae</taxon>
        <taxon>Datura</taxon>
    </lineage>
</organism>
<evidence type="ECO:0000313" key="3">
    <source>
        <dbReference type="Proteomes" id="UP000823775"/>
    </source>
</evidence>
<evidence type="ECO:0000313" key="2">
    <source>
        <dbReference type="EMBL" id="MCD7450693.1"/>
    </source>
</evidence>
<proteinExistence type="predicted"/>